<accession>A0ABQ9SW51</accession>
<dbReference type="GeneID" id="85372302"/>
<keyword evidence="2" id="KW-1185">Reference proteome</keyword>
<dbReference type="Proteomes" id="UP001241169">
    <property type="component" value="Unassembled WGS sequence"/>
</dbReference>
<gene>
    <name evidence="1" type="ORF">CPAR01_04122</name>
</gene>
<proteinExistence type="predicted"/>
<evidence type="ECO:0000313" key="2">
    <source>
        <dbReference type="Proteomes" id="UP001241169"/>
    </source>
</evidence>
<evidence type="ECO:0000313" key="1">
    <source>
        <dbReference type="EMBL" id="KAK1543489.1"/>
    </source>
</evidence>
<name>A0ABQ9SW51_9PEZI</name>
<comment type="caution">
    <text evidence="1">The sequence shown here is derived from an EMBL/GenBank/DDBJ whole genome shotgun (WGS) entry which is preliminary data.</text>
</comment>
<organism evidence="1 2">
    <name type="scientific">Colletotrichum paranaense</name>
    <dbReference type="NCBI Taxonomy" id="1914294"/>
    <lineage>
        <taxon>Eukaryota</taxon>
        <taxon>Fungi</taxon>
        <taxon>Dikarya</taxon>
        <taxon>Ascomycota</taxon>
        <taxon>Pezizomycotina</taxon>
        <taxon>Sordariomycetes</taxon>
        <taxon>Hypocreomycetidae</taxon>
        <taxon>Glomerellales</taxon>
        <taxon>Glomerellaceae</taxon>
        <taxon>Colletotrichum</taxon>
        <taxon>Colletotrichum acutatum species complex</taxon>
    </lineage>
</organism>
<dbReference type="EMBL" id="MOPA01000003">
    <property type="protein sequence ID" value="KAK1543489.1"/>
    <property type="molecule type" value="Genomic_DNA"/>
</dbReference>
<reference evidence="1 2" key="1">
    <citation type="submission" date="2016-10" db="EMBL/GenBank/DDBJ databases">
        <title>The genome sequence of Colletotrichum fioriniae PJ7.</title>
        <authorList>
            <person name="Baroncelli R."/>
        </authorList>
    </citation>
    <scope>NUCLEOTIDE SEQUENCE [LARGE SCALE GENOMIC DNA]</scope>
    <source>
        <strain evidence="1 2">IMI 384185</strain>
    </source>
</reference>
<dbReference type="RefSeq" id="XP_060352609.1">
    <property type="nucleotide sequence ID" value="XM_060488403.1"/>
</dbReference>
<sequence>MREWKARQREDSLDWESQQSEPCFSSDNHSLVSLICIALSKLQVYDCLAYILTYLFFGTEHYSLYAWLSHTFGGPHFPPVQGKQRLPRAGGWRQRLRCNVEKNRKNGLSAPERPAQRFCRTASAARSAVRRVSVLSMAGEHLGLGGERSLSFCLVGAAAAHHTMGQGRWAKTAKGLASMKRAPAMAAFDIAQIPHLHNHRSEGGDDYAM</sequence>
<protein>
    <submittedName>
        <fullName evidence="1">Uncharacterized protein</fullName>
    </submittedName>
</protein>